<comment type="caution">
    <text evidence="4">The sequence shown here is derived from an EMBL/GenBank/DDBJ whole genome shotgun (WGS) entry which is preliminary data.</text>
</comment>
<name>A0A011NUH3_9PROT</name>
<keyword evidence="2" id="KW-0472">Membrane</keyword>
<feature type="region of interest" description="Disordered" evidence="1">
    <location>
        <begin position="175"/>
        <end position="195"/>
    </location>
</feature>
<dbReference type="Pfam" id="PF13719">
    <property type="entry name" value="Zn_ribbon_5"/>
    <property type="match status" value="1"/>
</dbReference>
<reference evidence="4 5" key="1">
    <citation type="submission" date="2014-02" db="EMBL/GenBank/DDBJ databases">
        <title>Expanding our view of genomic diversity in Candidatus Accumulibacter clades.</title>
        <authorList>
            <person name="Skennerton C.T."/>
            <person name="Barr J.J."/>
            <person name="Slater F.R."/>
            <person name="Bond P.L."/>
            <person name="Tyson G.W."/>
        </authorList>
    </citation>
    <scope>NUCLEOTIDE SEQUENCE [LARGE SCALE GENOMIC DNA]</scope>
    <source>
        <strain evidence="5">BA-92</strain>
    </source>
</reference>
<dbReference type="AlphaFoldDB" id="A0A011NUH3"/>
<organism evidence="4 5">
    <name type="scientific">Candidatus Accumulibacter appositus</name>
    <dbReference type="NCBI Taxonomy" id="1454003"/>
    <lineage>
        <taxon>Bacteria</taxon>
        <taxon>Pseudomonadati</taxon>
        <taxon>Pseudomonadota</taxon>
        <taxon>Betaproteobacteria</taxon>
        <taxon>Candidatus Accumulibacter</taxon>
    </lineage>
</organism>
<evidence type="ECO:0000259" key="3">
    <source>
        <dbReference type="Pfam" id="PF13719"/>
    </source>
</evidence>
<dbReference type="Proteomes" id="UP000021816">
    <property type="component" value="Unassembled WGS sequence"/>
</dbReference>
<keyword evidence="2" id="KW-1133">Transmembrane helix</keyword>
<proteinExistence type="predicted"/>
<gene>
    <name evidence="4" type="ORF">AW10_02608</name>
</gene>
<feature type="transmembrane region" description="Helical" evidence="2">
    <location>
        <begin position="242"/>
        <end position="263"/>
    </location>
</feature>
<feature type="region of interest" description="Disordered" evidence="1">
    <location>
        <begin position="66"/>
        <end position="142"/>
    </location>
</feature>
<keyword evidence="2" id="KW-0812">Transmembrane</keyword>
<dbReference type="EMBL" id="JEMX01000061">
    <property type="protein sequence ID" value="EXI78966.1"/>
    <property type="molecule type" value="Genomic_DNA"/>
</dbReference>
<sequence>MKTCCPGCQTIFRVTSEQLKVRAGKVRCGQCRRVFNALDSLLDDAETLLIAAPLPEAALAAETLLPRDAPPPTQDAPPPTQASLATETPRQSDSREATGTEPAVAVLLREEVDASASERENDTDAADEQTWTRHDPPGRSEPFFAAHALDRSEETPYTAEPSHHLPRHVISNTAAQSVRSGRPAADPPPSTADPMASVAALAPIGGAEHSVPDRENKEVPNHDRWLEAAISQPVPPVAGKAMAAPFVIVIVLLTLTLIGQTIFHFRGVIALTTPSTRPALAALSAALGTDIPLPRHVDLVSIEASDLQSEPGRNKRLVLLATLRNRASYAQAYPAIELTLTDTTDKAIVRRVFTADEYLTPAQLAEDGSFNANADLEVRLWLDASEVNAAGYRLYVFYP</sequence>
<dbReference type="InterPro" id="IPR021834">
    <property type="entry name" value="DUF3426"/>
</dbReference>
<feature type="compositionally biased region" description="Basic and acidic residues" evidence="1">
    <location>
        <begin position="108"/>
        <end position="122"/>
    </location>
</feature>
<dbReference type="STRING" id="1454003.AW10_02608"/>
<dbReference type="InterPro" id="IPR011723">
    <property type="entry name" value="Znf/thioredoxin_put"/>
</dbReference>
<evidence type="ECO:0000313" key="4">
    <source>
        <dbReference type="EMBL" id="EXI78966.1"/>
    </source>
</evidence>
<dbReference type="PATRIC" id="fig|1454003.3.peg.2660"/>
<evidence type="ECO:0000256" key="2">
    <source>
        <dbReference type="SAM" id="Phobius"/>
    </source>
</evidence>
<evidence type="ECO:0000313" key="5">
    <source>
        <dbReference type="Proteomes" id="UP000021816"/>
    </source>
</evidence>
<protein>
    <submittedName>
        <fullName evidence="4">Family finger-like domain protein</fullName>
    </submittedName>
</protein>
<dbReference type="Pfam" id="PF11906">
    <property type="entry name" value="DUF3426"/>
    <property type="match status" value="1"/>
</dbReference>
<dbReference type="NCBIfam" id="TIGR02098">
    <property type="entry name" value="MJ0042_CXXC"/>
    <property type="match status" value="1"/>
</dbReference>
<evidence type="ECO:0000256" key="1">
    <source>
        <dbReference type="SAM" id="MobiDB-lite"/>
    </source>
</evidence>
<feature type="compositionally biased region" description="Pro residues" evidence="1">
    <location>
        <begin position="68"/>
        <end position="80"/>
    </location>
</feature>
<feature type="domain" description="Zinc finger/thioredoxin putative" evidence="3">
    <location>
        <begin position="1"/>
        <end position="37"/>
    </location>
</feature>
<accession>A0A011NUH3</accession>